<dbReference type="PANTHER" id="PTHR38037:SF2">
    <property type="entry name" value="ATP-DEPENDENT ZINC PROTEASE DOMAIN-CONTAINING PROTEIN-RELATED"/>
    <property type="match status" value="1"/>
</dbReference>
<feature type="chain" id="PRO_5001921631" description="Retropepsin-like aspartic endopeptidase domain-containing protein" evidence="1">
    <location>
        <begin position="19"/>
        <end position="254"/>
    </location>
</feature>
<dbReference type="EMBL" id="AUVB01000034">
    <property type="protein sequence ID" value="KGE04216.1"/>
    <property type="molecule type" value="Genomic_DNA"/>
</dbReference>
<dbReference type="Gene3D" id="2.40.70.10">
    <property type="entry name" value="Acid Proteases"/>
    <property type="match status" value="1"/>
</dbReference>
<dbReference type="InterPro" id="IPR021109">
    <property type="entry name" value="Peptidase_aspartic_dom_sf"/>
</dbReference>
<organism evidence="3 4">
    <name type="scientific">Pseudohaliea rubra DSM 19751</name>
    <dbReference type="NCBI Taxonomy" id="1265313"/>
    <lineage>
        <taxon>Bacteria</taxon>
        <taxon>Pseudomonadati</taxon>
        <taxon>Pseudomonadota</taxon>
        <taxon>Gammaproteobacteria</taxon>
        <taxon>Cellvibrionales</taxon>
        <taxon>Halieaceae</taxon>
        <taxon>Pseudohaliea</taxon>
    </lineage>
</organism>
<name>A0A095XX01_9GAMM</name>
<evidence type="ECO:0000313" key="4">
    <source>
        <dbReference type="Proteomes" id="UP000029640"/>
    </source>
</evidence>
<accession>A0A095XX01</accession>
<dbReference type="Proteomes" id="UP000029640">
    <property type="component" value="Unassembled WGS sequence"/>
</dbReference>
<evidence type="ECO:0000256" key="1">
    <source>
        <dbReference type="SAM" id="SignalP"/>
    </source>
</evidence>
<dbReference type="SUPFAM" id="SSF50630">
    <property type="entry name" value="Acid proteases"/>
    <property type="match status" value="1"/>
</dbReference>
<dbReference type="OrthoDB" id="8546610at2"/>
<dbReference type="PROSITE" id="PS51257">
    <property type="entry name" value="PROKAR_LIPOPROTEIN"/>
    <property type="match status" value="1"/>
</dbReference>
<dbReference type="PANTHER" id="PTHR38037">
    <property type="entry name" value="ZN_PROTEASE DOMAIN-CONTAINING PROTEIN"/>
    <property type="match status" value="1"/>
</dbReference>
<protein>
    <recommendedName>
        <fullName evidence="2">Retropepsin-like aspartic endopeptidase domain-containing protein</fullName>
    </recommendedName>
</protein>
<dbReference type="eggNOG" id="COG4067">
    <property type="taxonomic scope" value="Bacteria"/>
</dbReference>
<dbReference type="STRING" id="1265313.HRUBRA_01193"/>
<feature type="domain" description="Retropepsin-like aspartic endopeptidase" evidence="2">
    <location>
        <begin position="113"/>
        <end position="245"/>
    </location>
</feature>
<dbReference type="AlphaFoldDB" id="A0A095XX01"/>
<dbReference type="RefSeq" id="WP_052094917.1">
    <property type="nucleotide sequence ID" value="NZ_KN234798.1"/>
</dbReference>
<evidence type="ECO:0000259" key="2">
    <source>
        <dbReference type="Pfam" id="PF05618"/>
    </source>
</evidence>
<evidence type="ECO:0000313" key="3">
    <source>
        <dbReference type="EMBL" id="KGE04216.1"/>
    </source>
</evidence>
<feature type="signal peptide" evidence="1">
    <location>
        <begin position="1"/>
        <end position="18"/>
    </location>
</feature>
<proteinExistence type="predicted"/>
<reference evidence="3 4" key="1">
    <citation type="journal article" date="2014" name="Genome Announc.">
        <title>Genome Sequence of Gammaproteobacterial Pseudohaliea rubra Type Strain DSM 19751, Isolated from Coastal Seawater of the Mediterranean Sea.</title>
        <authorList>
            <person name="Spring S."/>
            <person name="Fiebig A."/>
            <person name="Riedel T."/>
            <person name="Goker M."/>
            <person name="Klenk H.P."/>
        </authorList>
    </citation>
    <scope>NUCLEOTIDE SEQUENCE [LARGE SCALE GENOMIC DNA]</scope>
    <source>
        <strain evidence="3 4">DSM 19751</strain>
    </source>
</reference>
<keyword evidence="1" id="KW-0732">Signal</keyword>
<gene>
    <name evidence="3" type="ORF">HRUBRA_01193</name>
</gene>
<dbReference type="HOGENOM" id="CLU_070079_0_0_6"/>
<dbReference type="Pfam" id="PF05618">
    <property type="entry name" value="Zn_protease"/>
    <property type="match status" value="1"/>
</dbReference>
<keyword evidence="4" id="KW-1185">Reference proteome</keyword>
<comment type="caution">
    <text evidence="3">The sequence shown here is derived from an EMBL/GenBank/DDBJ whole genome shotgun (WGS) entry which is preliminary data.</text>
</comment>
<sequence>MGRCARLALLLATSLALGGCELLAPVAVDTPAPAEDSCADERARAEACVGELAAVRGARDALRESCAAWGDDLAALRAGLTGLEERLAREQPAPLPAPACDEGEAVPGEKLLIGRREEVWIEDLQLALPARIDTGAETASLDARNIREFERDGDQWVRFDLVHPASGEPLALERPVARVVRILQSSSQEAERRVVIELGIVLGHVRQLAEFTLSDRSHLDFQMLVGRNILKDLMIVDVGQSNIAPYRGPGSTRP</sequence>
<dbReference type="InterPro" id="IPR008503">
    <property type="entry name" value="Asp_endopeptidase"/>
</dbReference>